<dbReference type="PRINTS" id="PR00111">
    <property type="entry name" value="ABHYDROLASE"/>
</dbReference>
<proteinExistence type="predicted"/>
<evidence type="ECO:0000313" key="2">
    <source>
        <dbReference type="EMBL" id="RXN85257.1"/>
    </source>
</evidence>
<feature type="domain" description="AB hydrolase-1" evidence="1">
    <location>
        <begin position="25"/>
        <end position="259"/>
    </location>
</feature>
<dbReference type="AlphaFoldDB" id="A0A4Q1HGL8"/>
<dbReference type="OrthoDB" id="9780765at2"/>
<dbReference type="InterPro" id="IPR000073">
    <property type="entry name" value="AB_hydrolase_1"/>
</dbReference>
<evidence type="ECO:0000259" key="1">
    <source>
        <dbReference type="Pfam" id="PF12697"/>
    </source>
</evidence>
<protein>
    <submittedName>
        <fullName evidence="2">Alpha/beta hydrolase</fullName>
    </submittedName>
</protein>
<keyword evidence="3" id="KW-1185">Reference proteome</keyword>
<sequence>MSSLLRVPSGQADLAVLTAGDGAPVLFLHAAICDHRMWREQVAAVGDAGYRAIAYDRRGHGTTSAIAQAHSPVADAMAVLDALAPGQSAVLVGCSQGGRIALDAALRHPARVRGLVLVDNSVSGAPDPVHPPAIQALGDAVAAARAAGDIDRVNALLARVWLDGVLASEGRVAGPARELFLDMNGRILRAAPVGESVDTQTAYDRLGQIGVPTHVIVGDLDYPHIQERCRHVAATVPGATLQVVHGAAHLPSLEQPGAVTRGILELLARARQAG</sequence>
<dbReference type="PANTHER" id="PTHR43194:SF2">
    <property type="entry name" value="PEROXISOMAL MEMBRANE PROTEIN LPX1"/>
    <property type="match status" value="1"/>
</dbReference>
<dbReference type="GO" id="GO:0016787">
    <property type="term" value="F:hydrolase activity"/>
    <property type="evidence" value="ECO:0007669"/>
    <property type="project" value="UniProtKB-KW"/>
</dbReference>
<dbReference type="PANTHER" id="PTHR43194">
    <property type="entry name" value="HYDROLASE ALPHA/BETA FOLD FAMILY"/>
    <property type="match status" value="1"/>
</dbReference>
<accession>A0A4Q1HGL8</accession>
<dbReference type="InterPro" id="IPR000639">
    <property type="entry name" value="Epox_hydrolase-like"/>
</dbReference>
<dbReference type="InterPro" id="IPR029058">
    <property type="entry name" value="AB_hydrolase_fold"/>
</dbReference>
<keyword evidence="2" id="KW-0378">Hydrolase</keyword>
<dbReference type="Proteomes" id="UP000290849">
    <property type="component" value="Unassembled WGS sequence"/>
</dbReference>
<gene>
    <name evidence="2" type="ORF">C7R54_22450</name>
</gene>
<dbReference type="RefSeq" id="WP_129152748.1">
    <property type="nucleotide sequence ID" value="NZ_JBHSDO010000005.1"/>
</dbReference>
<dbReference type="EMBL" id="PYAL01000007">
    <property type="protein sequence ID" value="RXN85257.1"/>
    <property type="molecule type" value="Genomic_DNA"/>
</dbReference>
<name>A0A4Q1HGL8_9BURK</name>
<dbReference type="SUPFAM" id="SSF53474">
    <property type="entry name" value="alpha/beta-Hydrolases"/>
    <property type="match status" value="1"/>
</dbReference>
<dbReference type="Pfam" id="PF12697">
    <property type="entry name" value="Abhydrolase_6"/>
    <property type="match status" value="1"/>
</dbReference>
<organism evidence="2 3">
    <name type="scientific">Achromobacter aloeverae</name>
    <dbReference type="NCBI Taxonomy" id="1750518"/>
    <lineage>
        <taxon>Bacteria</taxon>
        <taxon>Pseudomonadati</taxon>
        <taxon>Pseudomonadota</taxon>
        <taxon>Betaproteobacteria</taxon>
        <taxon>Burkholderiales</taxon>
        <taxon>Alcaligenaceae</taxon>
        <taxon>Achromobacter</taxon>
    </lineage>
</organism>
<comment type="caution">
    <text evidence="2">The sequence shown here is derived from an EMBL/GenBank/DDBJ whole genome shotgun (WGS) entry which is preliminary data.</text>
</comment>
<dbReference type="PRINTS" id="PR00412">
    <property type="entry name" value="EPOXHYDRLASE"/>
</dbReference>
<evidence type="ECO:0000313" key="3">
    <source>
        <dbReference type="Proteomes" id="UP000290849"/>
    </source>
</evidence>
<dbReference type="InterPro" id="IPR050228">
    <property type="entry name" value="Carboxylesterase_BioH"/>
</dbReference>
<dbReference type="Gene3D" id="3.40.50.1820">
    <property type="entry name" value="alpha/beta hydrolase"/>
    <property type="match status" value="1"/>
</dbReference>
<reference evidence="2 3" key="1">
    <citation type="journal article" date="2017" name="Int. J. Syst. Evol. Microbiol.">
        <title>Achromobacter aloeverae sp. nov., isolated from the root of Aloe vera (L.) Burm.f.</title>
        <authorList>
            <person name="Kuncharoen N."/>
            <person name="Muramatsu Y."/>
            <person name="Shibata C."/>
            <person name="Kamakura Y."/>
            <person name="Nakagawa Y."/>
            <person name="Tanasupawat S."/>
        </authorList>
    </citation>
    <scope>NUCLEOTIDE SEQUENCE [LARGE SCALE GENOMIC DNA]</scope>
    <source>
        <strain evidence="2 3">AVA-1</strain>
    </source>
</reference>